<dbReference type="PIRSF" id="PIRSF004808">
    <property type="entry name" value="LasT"/>
    <property type="match status" value="1"/>
</dbReference>
<name>A0A382BHR0_9ZZZZ</name>
<evidence type="ECO:0000256" key="1">
    <source>
        <dbReference type="ARBA" id="ARBA00007228"/>
    </source>
</evidence>
<evidence type="ECO:0000256" key="3">
    <source>
        <dbReference type="ARBA" id="ARBA00022679"/>
    </source>
</evidence>
<dbReference type="Pfam" id="PF00588">
    <property type="entry name" value="SpoU_methylase"/>
    <property type="match status" value="1"/>
</dbReference>
<dbReference type="NCBIfam" id="TIGR00050">
    <property type="entry name" value="rRNA_methyl_1"/>
    <property type="match status" value="1"/>
</dbReference>
<gene>
    <name evidence="6" type="ORF">METZ01_LOCUS166200</name>
</gene>
<dbReference type="Gene3D" id="1.10.8.590">
    <property type="match status" value="1"/>
</dbReference>
<dbReference type="InterPro" id="IPR004384">
    <property type="entry name" value="RNA_MeTrfase_TrmJ/LasT"/>
</dbReference>
<dbReference type="Gene3D" id="3.40.1280.10">
    <property type="match status" value="1"/>
</dbReference>
<accession>A0A382BHR0</accession>
<dbReference type="InterPro" id="IPR001537">
    <property type="entry name" value="SpoU_MeTrfase"/>
</dbReference>
<dbReference type="FunFam" id="3.40.1280.10:FF:000006">
    <property type="entry name" value="Uncharacterized tRNA/rRNA methyltransferase HI_0380"/>
    <property type="match status" value="1"/>
</dbReference>
<evidence type="ECO:0000259" key="5">
    <source>
        <dbReference type="Pfam" id="PF00588"/>
    </source>
</evidence>
<dbReference type="CDD" id="cd18093">
    <property type="entry name" value="SpoU-like_TrmJ"/>
    <property type="match status" value="1"/>
</dbReference>
<dbReference type="GO" id="GO:0002128">
    <property type="term" value="P:tRNA nucleoside ribose methylation"/>
    <property type="evidence" value="ECO:0007669"/>
    <property type="project" value="TreeGrafter"/>
</dbReference>
<dbReference type="EMBL" id="UINC01029873">
    <property type="protein sequence ID" value="SVB13346.1"/>
    <property type="molecule type" value="Genomic_DNA"/>
</dbReference>
<organism evidence="6">
    <name type="scientific">marine metagenome</name>
    <dbReference type="NCBI Taxonomy" id="408172"/>
    <lineage>
        <taxon>unclassified sequences</taxon>
        <taxon>metagenomes</taxon>
        <taxon>ecological metagenomes</taxon>
    </lineage>
</organism>
<proteinExistence type="inferred from homology"/>
<sequence length="240" mass="26679">MHIPVRIVLVETSHPGNIGASARAMETMGLKDLVLVRPKVFPSADATARASGADEVLRSARVVDSFTEAIGDCGFVVGSSARLRGLAWPTIDPRTCARSIWEHLNSNQVAIVMGPEHSGLTNEYLGRCQRLVHIPTNPAYSSLNLAMAVQVLCYELRLAHPQHKPLEGRHDERLASAEELESFHKHLENVLYSVGFLRTGQSRQLKLRLRKIFHRAMPDKDEINILRGILSALDPRKKSK</sequence>
<comment type="similarity">
    <text evidence="1">Belongs to the class IV-like SAM-binding methyltransferase superfamily. RNA methyltransferase TrmH family.</text>
</comment>
<feature type="domain" description="tRNA/rRNA methyltransferase SpoU type" evidence="5">
    <location>
        <begin position="5"/>
        <end position="154"/>
    </location>
</feature>
<dbReference type="AlphaFoldDB" id="A0A382BHR0"/>
<keyword evidence="2" id="KW-0489">Methyltransferase</keyword>
<dbReference type="GO" id="GO:0008173">
    <property type="term" value="F:RNA methyltransferase activity"/>
    <property type="evidence" value="ECO:0007669"/>
    <property type="project" value="InterPro"/>
</dbReference>
<keyword evidence="4" id="KW-0949">S-adenosyl-L-methionine</keyword>
<evidence type="ECO:0000256" key="2">
    <source>
        <dbReference type="ARBA" id="ARBA00022603"/>
    </source>
</evidence>
<keyword evidence="3" id="KW-0808">Transferase</keyword>
<dbReference type="PANTHER" id="PTHR42786">
    <property type="entry name" value="TRNA/RRNA METHYLTRANSFERASE"/>
    <property type="match status" value="1"/>
</dbReference>
<evidence type="ECO:0000313" key="6">
    <source>
        <dbReference type="EMBL" id="SVB13346.1"/>
    </source>
</evidence>
<dbReference type="InterPro" id="IPR029028">
    <property type="entry name" value="Alpha/beta_knot_MTases"/>
</dbReference>
<dbReference type="GO" id="GO:0003723">
    <property type="term" value="F:RNA binding"/>
    <property type="evidence" value="ECO:0007669"/>
    <property type="project" value="InterPro"/>
</dbReference>
<dbReference type="InterPro" id="IPR029026">
    <property type="entry name" value="tRNA_m1G_MTases_N"/>
</dbReference>
<reference evidence="6" key="1">
    <citation type="submission" date="2018-05" db="EMBL/GenBank/DDBJ databases">
        <authorList>
            <person name="Lanie J.A."/>
            <person name="Ng W.-L."/>
            <person name="Kazmierczak K.M."/>
            <person name="Andrzejewski T.M."/>
            <person name="Davidsen T.M."/>
            <person name="Wayne K.J."/>
            <person name="Tettelin H."/>
            <person name="Glass J.I."/>
            <person name="Rusch D."/>
            <person name="Podicherti R."/>
            <person name="Tsui H.-C.T."/>
            <person name="Winkler M.E."/>
        </authorList>
    </citation>
    <scope>NUCLEOTIDE SEQUENCE</scope>
</reference>
<evidence type="ECO:0000256" key="4">
    <source>
        <dbReference type="ARBA" id="ARBA00022691"/>
    </source>
</evidence>
<protein>
    <recommendedName>
        <fullName evidence="5">tRNA/rRNA methyltransferase SpoU type domain-containing protein</fullName>
    </recommendedName>
</protein>
<dbReference type="GO" id="GO:0005829">
    <property type="term" value="C:cytosol"/>
    <property type="evidence" value="ECO:0007669"/>
    <property type="project" value="TreeGrafter"/>
</dbReference>
<dbReference type="PANTHER" id="PTHR42786:SF2">
    <property type="entry name" value="TRNA (CYTIDINE_URIDINE-2'-O-)-METHYLTRANSFERASE TRMJ"/>
    <property type="match status" value="1"/>
</dbReference>
<dbReference type="SUPFAM" id="SSF75217">
    <property type="entry name" value="alpha/beta knot"/>
    <property type="match status" value="1"/>
</dbReference>